<gene>
    <name evidence="1" type="ORF">J9B83_05865</name>
</gene>
<evidence type="ECO:0000313" key="1">
    <source>
        <dbReference type="EMBL" id="MBR7888465.1"/>
    </source>
</evidence>
<dbReference type="EMBL" id="JAGSSV010000005">
    <property type="protein sequence ID" value="MBR7888465.1"/>
    <property type="molecule type" value="Genomic_DNA"/>
</dbReference>
<accession>A0ABS5HAH0</accession>
<organism evidence="1 2">
    <name type="scientific">Marinomonas vulgaris</name>
    <dbReference type="NCBI Taxonomy" id="2823372"/>
    <lineage>
        <taxon>Bacteria</taxon>
        <taxon>Pseudomonadati</taxon>
        <taxon>Pseudomonadota</taxon>
        <taxon>Gammaproteobacteria</taxon>
        <taxon>Oceanospirillales</taxon>
        <taxon>Oceanospirillaceae</taxon>
        <taxon>Marinomonas</taxon>
    </lineage>
</organism>
<dbReference type="Proteomes" id="UP000679722">
    <property type="component" value="Unassembled WGS sequence"/>
</dbReference>
<keyword evidence="2" id="KW-1185">Reference proteome</keyword>
<proteinExistence type="predicted"/>
<protein>
    <submittedName>
        <fullName evidence="1">Uncharacterized protein</fullName>
    </submittedName>
</protein>
<comment type="caution">
    <text evidence="1">The sequence shown here is derived from an EMBL/GenBank/DDBJ whole genome shotgun (WGS) entry which is preliminary data.</text>
</comment>
<reference evidence="2" key="2">
    <citation type="submission" date="2023-07" db="EMBL/GenBank/DDBJ databases">
        <title>Marinomonas vulgaris A79, complete genome.</title>
        <authorList>
            <person name="Ying J.-J."/>
        </authorList>
    </citation>
    <scope>NUCLEOTIDE SEQUENCE [LARGE SCALE GENOMIC DNA]</scope>
    <source>
        <strain evidence="2">A79</strain>
    </source>
</reference>
<reference evidence="1 2" key="1">
    <citation type="submission" date="2021-04" db="EMBL/GenBank/DDBJ databases">
        <authorList>
            <person name="Sun C."/>
        </authorList>
    </citation>
    <scope>NUCLEOTIDE SEQUENCE [LARGE SCALE GENOMIC DNA]</scope>
    <source>
        <strain evidence="1 2">A79</strain>
    </source>
</reference>
<evidence type="ECO:0000313" key="2">
    <source>
        <dbReference type="Proteomes" id="UP000679722"/>
    </source>
</evidence>
<dbReference type="RefSeq" id="WP_211535813.1">
    <property type="nucleotide sequence ID" value="NZ_JAGSSV010000005.1"/>
</dbReference>
<name>A0ABS5HAH0_9GAMM</name>
<sequence>MYSSNIIVAQKIKSSFPEKANNCYAGNTIPSAQPFRLDESLVYKFSVSDCYQSKNSVFFKQLIWPNTFNIGKLKKKFTEGNKGIRNTPLEHP</sequence>